<evidence type="ECO:0000256" key="1">
    <source>
        <dbReference type="ARBA" id="ARBA00009437"/>
    </source>
</evidence>
<dbReference type="CDD" id="cd08414">
    <property type="entry name" value="PBP2_LTTR_aromatics_like"/>
    <property type="match status" value="1"/>
</dbReference>
<keyword evidence="3" id="KW-0238">DNA-binding</keyword>
<protein>
    <submittedName>
        <fullName evidence="7">LysR family transcriptional regulator</fullName>
    </submittedName>
</protein>
<dbReference type="EMBL" id="BAABJO010000018">
    <property type="protein sequence ID" value="GAA5128042.1"/>
    <property type="molecule type" value="Genomic_DNA"/>
</dbReference>
<gene>
    <name evidence="7" type="ORF">GCM10023320_46240</name>
</gene>
<evidence type="ECO:0000313" key="8">
    <source>
        <dbReference type="Proteomes" id="UP001500804"/>
    </source>
</evidence>
<accession>A0ABP9NMY1</accession>
<dbReference type="Pfam" id="PF00126">
    <property type="entry name" value="HTH_1"/>
    <property type="match status" value="1"/>
</dbReference>
<reference evidence="8" key="1">
    <citation type="journal article" date="2019" name="Int. J. Syst. Evol. Microbiol.">
        <title>The Global Catalogue of Microorganisms (GCM) 10K type strain sequencing project: providing services to taxonomists for standard genome sequencing and annotation.</title>
        <authorList>
            <consortium name="The Broad Institute Genomics Platform"/>
            <consortium name="The Broad Institute Genome Sequencing Center for Infectious Disease"/>
            <person name="Wu L."/>
            <person name="Ma J."/>
        </authorList>
    </citation>
    <scope>NUCLEOTIDE SEQUENCE [LARGE SCALE GENOMIC DNA]</scope>
    <source>
        <strain evidence="8">JCM 18302</strain>
    </source>
</reference>
<evidence type="ECO:0000256" key="3">
    <source>
        <dbReference type="ARBA" id="ARBA00023125"/>
    </source>
</evidence>
<feature type="domain" description="HTH lysR-type" evidence="6">
    <location>
        <begin position="1"/>
        <end position="58"/>
    </location>
</feature>
<comment type="similarity">
    <text evidence="1">Belongs to the LysR transcriptional regulatory family.</text>
</comment>
<name>A0ABP9NMY1_9PSEU</name>
<dbReference type="SUPFAM" id="SSF53850">
    <property type="entry name" value="Periplasmic binding protein-like II"/>
    <property type="match status" value="1"/>
</dbReference>
<dbReference type="InterPro" id="IPR005119">
    <property type="entry name" value="LysR_subst-bd"/>
</dbReference>
<dbReference type="Gene3D" id="1.10.10.10">
    <property type="entry name" value="Winged helix-like DNA-binding domain superfamily/Winged helix DNA-binding domain"/>
    <property type="match status" value="1"/>
</dbReference>
<dbReference type="PRINTS" id="PR00039">
    <property type="entry name" value="HTHLYSR"/>
</dbReference>
<keyword evidence="8" id="KW-1185">Reference proteome</keyword>
<dbReference type="Gene3D" id="3.40.190.10">
    <property type="entry name" value="Periplasmic binding protein-like II"/>
    <property type="match status" value="2"/>
</dbReference>
<dbReference type="InterPro" id="IPR036390">
    <property type="entry name" value="WH_DNA-bd_sf"/>
</dbReference>
<comment type="caution">
    <text evidence="7">The sequence shown here is derived from an EMBL/GenBank/DDBJ whole genome shotgun (WGS) entry which is preliminary data.</text>
</comment>
<dbReference type="SUPFAM" id="SSF46785">
    <property type="entry name" value="Winged helix' DNA-binding domain"/>
    <property type="match status" value="1"/>
</dbReference>
<keyword evidence="2" id="KW-0805">Transcription regulation</keyword>
<dbReference type="RefSeq" id="WP_345607382.1">
    <property type="nucleotide sequence ID" value="NZ_BAABJO010000018.1"/>
</dbReference>
<proteinExistence type="inferred from homology"/>
<dbReference type="Pfam" id="PF03466">
    <property type="entry name" value="LysR_substrate"/>
    <property type="match status" value="1"/>
</dbReference>
<evidence type="ECO:0000259" key="6">
    <source>
        <dbReference type="PROSITE" id="PS50931"/>
    </source>
</evidence>
<keyword evidence="5" id="KW-0812">Transmembrane</keyword>
<evidence type="ECO:0000256" key="4">
    <source>
        <dbReference type="ARBA" id="ARBA00023163"/>
    </source>
</evidence>
<dbReference type="InterPro" id="IPR036388">
    <property type="entry name" value="WH-like_DNA-bd_sf"/>
</dbReference>
<dbReference type="InterPro" id="IPR000847">
    <property type="entry name" value="LysR_HTH_N"/>
</dbReference>
<keyword evidence="5" id="KW-0472">Membrane</keyword>
<dbReference type="PANTHER" id="PTHR30346:SF0">
    <property type="entry name" value="HCA OPERON TRANSCRIPTIONAL ACTIVATOR HCAR"/>
    <property type="match status" value="1"/>
</dbReference>
<evidence type="ECO:0000256" key="5">
    <source>
        <dbReference type="SAM" id="Phobius"/>
    </source>
</evidence>
<sequence>MRYRRLGYFVAVAEELSFTRAAQRLHMAQPPLSQQIALLEKEIGTPLFDRSRRTIRLTAAGAALLPEARRLLTDLDETVRMVRTVGEATAGRLAVGFVPSAINGVLPDLLRAFRTTHPAVDLTLREMAPDALLRAVHERRLDVAVLYLPISEPDLEQRHLASEDLLLALPETHPAAAAAAVALADVAEDAFVLPARHDVPSLHAAITALFADAGITPRVAQRGVWLIQTLLGLVAAGIGLAVVPSSAATLRRSGVALRPVHGTAHRLDLAAVWRRDHDSAALAGLLGHIGTGAG</sequence>
<evidence type="ECO:0000313" key="7">
    <source>
        <dbReference type="EMBL" id="GAA5128042.1"/>
    </source>
</evidence>
<evidence type="ECO:0000256" key="2">
    <source>
        <dbReference type="ARBA" id="ARBA00023015"/>
    </source>
</evidence>
<feature type="transmembrane region" description="Helical" evidence="5">
    <location>
        <begin position="225"/>
        <end position="243"/>
    </location>
</feature>
<dbReference type="PANTHER" id="PTHR30346">
    <property type="entry name" value="TRANSCRIPTIONAL DUAL REGULATOR HCAR-RELATED"/>
    <property type="match status" value="1"/>
</dbReference>
<organism evidence="7 8">
    <name type="scientific">Pseudonocardia adelaidensis</name>
    <dbReference type="NCBI Taxonomy" id="648754"/>
    <lineage>
        <taxon>Bacteria</taxon>
        <taxon>Bacillati</taxon>
        <taxon>Actinomycetota</taxon>
        <taxon>Actinomycetes</taxon>
        <taxon>Pseudonocardiales</taxon>
        <taxon>Pseudonocardiaceae</taxon>
        <taxon>Pseudonocardia</taxon>
    </lineage>
</organism>
<dbReference type="PROSITE" id="PS50931">
    <property type="entry name" value="HTH_LYSR"/>
    <property type="match status" value="1"/>
</dbReference>
<keyword evidence="5" id="KW-1133">Transmembrane helix</keyword>
<keyword evidence="4" id="KW-0804">Transcription</keyword>
<dbReference type="Proteomes" id="UP001500804">
    <property type="component" value="Unassembled WGS sequence"/>
</dbReference>